<reference evidence="3" key="1">
    <citation type="submission" date="2020-01" db="EMBL/GenBank/DDBJ databases">
        <title>Development of genomics and gene disruption for Polysphondylium violaceum indicates a role for the polyketide synthase stlB in stalk morphogenesis.</title>
        <authorList>
            <person name="Narita B."/>
            <person name="Kawabe Y."/>
            <person name="Kin K."/>
            <person name="Saito T."/>
            <person name="Gibbs R."/>
            <person name="Kuspa A."/>
            <person name="Muzny D."/>
            <person name="Queller D."/>
            <person name="Richards S."/>
            <person name="Strassman J."/>
            <person name="Sucgang R."/>
            <person name="Worley K."/>
            <person name="Schaap P."/>
        </authorList>
    </citation>
    <scope>NUCLEOTIDE SEQUENCE</scope>
    <source>
        <strain evidence="3">QSvi11</strain>
    </source>
</reference>
<feature type="transmembrane region" description="Helical" evidence="2">
    <location>
        <begin position="473"/>
        <end position="491"/>
    </location>
</feature>
<gene>
    <name evidence="3" type="ORF">CYY_005698</name>
</gene>
<evidence type="ECO:0000256" key="1">
    <source>
        <dbReference type="SAM" id="MobiDB-lite"/>
    </source>
</evidence>
<comment type="caution">
    <text evidence="3">The sequence shown here is derived from an EMBL/GenBank/DDBJ whole genome shotgun (WGS) entry which is preliminary data.</text>
</comment>
<proteinExistence type="predicted"/>
<dbReference type="AlphaFoldDB" id="A0A8J4Q2K0"/>
<feature type="transmembrane region" description="Helical" evidence="2">
    <location>
        <begin position="538"/>
        <end position="557"/>
    </location>
</feature>
<protein>
    <submittedName>
        <fullName evidence="3">Uncharacterized protein</fullName>
    </submittedName>
</protein>
<feature type="transmembrane region" description="Helical" evidence="2">
    <location>
        <begin position="89"/>
        <end position="108"/>
    </location>
</feature>
<evidence type="ECO:0000313" key="3">
    <source>
        <dbReference type="EMBL" id="KAF2072986.1"/>
    </source>
</evidence>
<feature type="region of interest" description="Disordered" evidence="1">
    <location>
        <begin position="291"/>
        <end position="324"/>
    </location>
</feature>
<keyword evidence="2" id="KW-1133">Transmembrane helix</keyword>
<evidence type="ECO:0000313" key="4">
    <source>
        <dbReference type="Proteomes" id="UP000695562"/>
    </source>
</evidence>
<dbReference type="Proteomes" id="UP000695562">
    <property type="component" value="Unassembled WGS sequence"/>
</dbReference>
<feature type="compositionally biased region" description="Low complexity" evidence="1">
    <location>
        <begin position="364"/>
        <end position="374"/>
    </location>
</feature>
<feature type="region of interest" description="Disordered" evidence="1">
    <location>
        <begin position="364"/>
        <end position="383"/>
    </location>
</feature>
<keyword evidence="4" id="KW-1185">Reference proteome</keyword>
<feature type="transmembrane region" description="Helical" evidence="2">
    <location>
        <begin position="564"/>
        <end position="581"/>
    </location>
</feature>
<feature type="compositionally biased region" description="Basic and acidic residues" evidence="1">
    <location>
        <begin position="306"/>
        <end position="319"/>
    </location>
</feature>
<organism evidence="3 4">
    <name type="scientific">Polysphondylium violaceum</name>
    <dbReference type="NCBI Taxonomy" id="133409"/>
    <lineage>
        <taxon>Eukaryota</taxon>
        <taxon>Amoebozoa</taxon>
        <taxon>Evosea</taxon>
        <taxon>Eumycetozoa</taxon>
        <taxon>Dictyostelia</taxon>
        <taxon>Dictyosteliales</taxon>
        <taxon>Dictyosteliaceae</taxon>
        <taxon>Polysphondylium</taxon>
    </lineage>
</organism>
<dbReference type="EMBL" id="AJWJ01000234">
    <property type="protein sequence ID" value="KAF2072986.1"/>
    <property type="molecule type" value="Genomic_DNA"/>
</dbReference>
<sequence>MGDIRIIVSLVIYICVCVAAGQYISFEEYSKKSSYCTHYPDECLEQYNNYIHQSKQSVDKKNNDNRDKEEKTLFTSTNTHTRAVTSEPVFYILLLLVCLACFLATFIVESKRWKEKRKSNENQVNNSIERIDNNVSEMCIDFYRQGIDKLIENNNQYGLDHWLQIIQKDKRIHHNSNSKAIISETQYLINTFSTIETLNDRFFEYKQGILDQDNIKDLKNSLYDFIQQQSNSGNNSSSSNDNKSIIENKYLKKQIKEIETYYNQLDKEDQYINAITRVIKYLTRSSNKSKSHDKIIEQCNSDNDSSGEHQDEIVDKDSDTNSDIDNNIDNDLNLVSDINIELLSNPQMNVLLKEYQIVTNNFINQDNSSNSSTYNDDDDDNQKNNLINKQKLKIILTHIKEMKKDQRLSLELIEKERRHRENYSFKIQKKRDKDIEKAKEMEVKLADIRISLEKQRLEAIESAYIKESAFRSIIIKLLLSLYLMIEVFNVMRMHLNAIIPSIRCANLGSFKLLGFSLVSSDYFPAIVSSICIPVSINIQYKLIFSTLSYILILLLLINIQDIKIFGYLGIIGCVVIAYFTYTVQVGALIPYTLLFAFNIISIYIWQKLSYKKIQLQFPNDNNTNTKQKQQLDQTKKTLYIIISIMCVSNALISLYFIYYNIHIIIPK</sequence>
<accession>A0A8J4Q2K0</accession>
<name>A0A8J4Q2K0_9MYCE</name>
<evidence type="ECO:0000256" key="2">
    <source>
        <dbReference type="SAM" id="Phobius"/>
    </source>
</evidence>
<keyword evidence="2" id="KW-0472">Membrane</keyword>
<feature type="transmembrane region" description="Helical" evidence="2">
    <location>
        <begin position="587"/>
        <end position="605"/>
    </location>
</feature>
<keyword evidence="2" id="KW-0812">Transmembrane</keyword>
<feature type="transmembrane region" description="Helical" evidence="2">
    <location>
        <begin position="7"/>
        <end position="25"/>
    </location>
</feature>
<feature type="transmembrane region" description="Helical" evidence="2">
    <location>
        <begin position="638"/>
        <end position="658"/>
    </location>
</feature>